<protein>
    <recommendedName>
        <fullName evidence="4">phosphoglycolate phosphatase</fullName>
        <ecNumber evidence="4">3.1.3.18</ecNumber>
    </recommendedName>
</protein>
<dbReference type="RefSeq" id="WP_093394932.1">
    <property type="nucleotide sequence ID" value="NZ_FOUU01000005.1"/>
</dbReference>
<dbReference type="InterPro" id="IPR023198">
    <property type="entry name" value="PGP-like_dom2"/>
</dbReference>
<dbReference type="InterPro" id="IPR023214">
    <property type="entry name" value="HAD_sf"/>
</dbReference>
<name>A0A1I4U680_9BACT</name>
<dbReference type="SFLD" id="SFLDG01129">
    <property type="entry name" value="C1.5:_HAD__Beta-PGM__Phosphata"/>
    <property type="match status" value="1"/>
</dbReference>
<dbReference type="PANTHER" id="PTHR43434:SF1">
    <property type="entry name" value="PHOSPHOGLYCOLATE PHOSPHATASE"/>
    <property type="match status" value="1"/>
</dbReference>
<dbReference type="EC" id="3.1.3.18" evidence="4"/>
<sequence>MIDTFIFDFDGTLAELTINFAVLKARIEALAERYAGPLESSQLPLLERIEELARAIHIRSPHHSRDFRNRALDLVRATEIRHASEGKLFAFTRPLLASLINSGHRIAVVTRNCEAAVRIVFPDIEKFCHAFLAREHVKYVKPDPHHIERALEILGKADKTRVMIIGDHPLDIKAGIAVGVWTAGVASGRISITRLIEAGAHYVAENCLALFRQLSEKDLVRGLNLCMAANTIRAS</sequence>
<dbReference type="STRING" id="39841.SAMN05660836_01654"/>
<dbReference type="Pfam" id="PF13419">
    <property type="entry name" value="HAD_2"/>
    <property type="match status" value="1"/>
</dbReference>
<evidence type="ECO:0000256" key="2">
    <source>
        <dbReference type="ARBA" id="ARBA00004818"/>
    </source>
</evidence>
<dbReference type="InterPro" id="IPR041492">
    <property type="entry name" value="HAD_2"/>
</dbReference>
<proteinExistence type="inferred from homology"/>
<dbReference type="SUPFAM" id="SSF56784">
    <property type="entry name" value="HAD-like"/>
    <property type="match status" value="1"/>
</dbReference>
<comment type="pathway">
    <text evidence="2">Organic acid metabolism; glycolate biosynthesis; glycolate from 2-phosphoglycolate: step 1/1.</text>
</comment>
<dbReference type="Gene3D" id="1.10.150.240">
    <property type="entry name" value="Putative phosphatase, domain 2"/>
    <property type="match status" value="1"/>
</dbReference>
<dbReference type="GO" id="GO:0008967">
    <property type="term" value="F:phosphoglycolate phosphatase activity"/>
    <property type="evidence" value="ECO:0007669"/>
    <property type="project" value="UniProtKB-EC"/>
</dbReference>
<organism evidence="5 6">
    <name type="scientific">Thermodesulforhabdus norvegica</name>
    <dbReference type="NCBI Taxonomy" id="39841"/>
    <lineage>
        <taxon>Bacteria</taxon>
        <taxon>Pseudomonadati</taxon>
        <taxon>Thermodesulfobacteriota</taxon>
        <taxon>Syntrophobacteria</taxon>
        <taxon>Syntrophobacterales</taxon>
        <taxon>Thermodesulforhabdaceae</taxon>
        <taxon>Thermodesulforhabdus</taxon>
    </lineage>
</organism>
<dbReference type="InterPro" id="IPR050155">
    <property type="entry name" value="HAD-like_hydrolase_sf"/>
</dbReference>
<dbReference type="PANTHER" id="PTHR43434">
    <property type="entry name" value="PHOSPHOGLYCOLATE PHOSPHATASE"/>
    <property type="match status" value="1"/>
</dbReference>
<evidence type="ECO:0000256" key="4">
    <source>
        <dbReference type="ARBA" id="ARBA00013078"/>
    </source>
</evidence>
<dbReference type="GO" id="GO:0006281">
    <property type="term" value="P:DNA repair"/>
    <property type="evidence" value="ECO:0007669"/>
    <property type="project" value="TreeGrafter"/>
</dbReference>
<reference evidence="5 6" key="1">
    <citation type="submission" date="2016-10" db="EMBL/GenBank/DDBJ databases">
        <authorList>
            <person name="de Groot N.N."/>
        </authorList>
    </citation>
    <scope>NUCLEOTIDE SEQUENCE [LARGE SCALE GENOMIC DNA]</scope>
    <source>
        <strain evidence="5 6">DSM 9990</strain>
    </source>
</reference>
<accession>A0A1I4U680</accession>
<evidence type="ECO:0000256" key="1">
    <source>
        <dbReference type="ARBA" id="ARBA00000830"/>
    </source>
</evidence>
<dbReference type="EMBL" id="FOUU01000005">
    <property type="protein sequence ID" value="SFM84321.1"/>
    <property type="molecule type" value="Genomic_DNA"/>
</dbReference>
<dbReference type="Proteomes" id="UP000199611">
    <property type="component" value="Unassembled WGS sequence"/>
</dbReference>
<dbReference type="AlphaFoldDB" id="A0A1I4U680"/>
<dbReference type="InterPro" id="IPR036412">
    <property type="entry name" value="HAD-like_sf"/>
</dbReference>
<comment type="similarity">
    <text evidence="3">Belongs to the HAD-like hydrolase superfamily. CbbY/CbbZ/Gph/YieH family.</text>
</comment>
<evidence type="ECO:0000313" key="5">
    <source>
        <dbReference type="EMBL" id="SFM84321.1"/>
    </source>
</evidence>
<gene>
    <name evidence="5" type="ORF">SAMN05660836_01654</name>
</gene>
<dbReference type="SFLD" id="SFLDS00003">
    <property type="entry name" value="Haloacid_Dehalogenase"/>
    <property type="match status" value="1"/>
</dbReference>
<dbReference type="Gene3D" id="3.40.50.1000">
    <property type="entry name" value="HAD superfamily/HAD-like"/>
    <property type="match status" value="1"/>
</dbReference>
<evidence type="ECO:0000313" key="6">
    <source>
        <dbReference type="Proteomes" id="UP000199611"/>
    </source>
</evidence>
<dbReference type="OrthoDB" id="5421442at2"/>
<evidence type="ECO:0000256" key="3">
    <source>
        <dbReference type="ARBA" id="ARBA00006171"/>
    </source>
</evidence>
<comment type="catalytic activity">
    <reaction evidence="1">
        <text>2-phosphoglycolate + H2O = glycolate + phosphate</text>
        <dbReference type="Rhea" id="RHEA:14369"/>
        <dbReference type="ChEBI" id="CHEBI:15377"/>
        <dbReference type="ChEBI" id="CHEBI:29805"/>
        <dbReference type="ChEBI" id="CHEBI:43474"/>
        <dbReference type="ChEBI" id="CHEBI:58033"/>
        <dbReference type="EC" id="3.1.3.18"/>
    </reaction>
</comment>
<keyword evidence="6" id="KW-1185">Reference proteome</keyword>